<evidence type="ECO:0000259" key="8">
    <source>
        <dbReference type="PROSITE" id="PS50994"/>
    </source>
</evidence>
<dbReference type="GO" id="GO:0015074">
    <property type="term" value="P:DNA integration"/>
    <property type="evidence" value="ECO:0007669"/>
    <property type="project" value="InterPro"/>
</dbReference>
<organism evidence="9 10">
    <name type="scientific">Paspalum notatum var. saurae</name>
    <dbReference type="NCBI Taxonomy" id="547442"/>
    <lineage>
        <taxon>Eukaryota</taxon>
        <taxon>Viridiplantae</taxon>
        <taxon>Streptophyta</taxon>
        <taxon>Embryophyta</taxon>
        <taxon>Tracheophyta</taxon>
        <taxon>Spermatophyta</taxon>
        <taxon>Magnoliopsida</taxon>
        <taxon>Liliopsida</taxon>
        <taxon>Poales</taxon>
        <taxon>Poaceae</taxon>
        <taxon>PACMAD clade</taxon>
        <taxon>Panicoideae</taxon>
        <taxon>Andropogonodae</taxon>
        <taxon>Paspaleae</taxon>
        <taxon>Paspalinae</taxon>
        <taxon>Paspalum</taxon>
    </lineage>
</organism>
<sequence length="1116" mass="126932">MAGNPAPNSGFLRSILDKEKLSGTNFTNWYRNLRIVLKQEKKEYVLEQPYPEDLAAGATAAERRAHEKHCNDSLDVSCLMLATMSPELQKQYEDSDVFNMIEGLKGMFESQARVERYNTSKALFGSKLAEGSPVNPHVIKMIGHIEALDRLGIELDPELAVDVILQSLPPSFEPFIMNYHMNSLDMTLTELHGMLKTVEDSIKKTATHVMMIQRDSKKRKRKGKDKSKAEDRIQKPKPDAKPKAGSSTSDKCFHCGDSGHWSRNCQKYLEEKKKKGSETSASGINVIEINLATSSSESWVFDTKSMIHICKSLQGLNQTRSFARGELDVRVGNGAKVVVLAVGTYRLSLPSGLVMELNKCYFIPALSRSIISSSCLEEDGGYEIIIKNKCCSVYLNNMLYARCPLVNGLYVLDLEDAPILNNNAKRLKPSDLNPAYVWHCRLGHINKKRVEKLHKDGLLDSFDYESFETCESCLLGKMTKAPFTGQAERASELLALVHTDVCGPMSSVARGGFQYFITFTDDFSRYGYIYLMRHKSESFERFKQYQNEVQNHSGKMIKFLRSDRGGEYLSHEFTDHLKSCGIVPQLTPPGTPQWDGVSERRNRTLLDMVRSMMSQTDLPLSFWGHALETATFTLNRVPSKSVEKTPYEIWTGKCPRLSFLKIWDCEAYVKRLTSDKLHSKSDKCYFVGYSRETKGYYFYNRDEAKVFVARNGVFLEKESLLKGETSRNQVQLEQVQETLENGSDPTDFQQDESNVEHSIETPIAPRRSERTRRAPDRYMFLTMGQHDVLLLDNDEPKTYKEAVMGPDSEKWLEAMRSELKSMADNQVWNLVEPLDEVRPIEYKWVFKKKIDADGNVHIYKARLVAKRFRQIQGVDYDETFSPVAVLKSIRILLAIAAYHDYEVWQMDVKTAFLNGNLSEDVYMTQPEGFVDPQNAGKVCKLLKSIYGLNQASRSWNLRFDEVVKEFGFIKNVEEPCVYKKVSGSALVFLVLYVDDILLIENDIPMLEVVKDSLRKSFSMKDLGEAACILGIKIYRDRSKRLIGLSQSTYIDKVLKRFNMHDSKKGFLPMFPGTILSKTQCPSTSDEQKRMSEIPYASAIGSIMYAIVGPRRATRGG</sequence>
<evidence type="ECO:0000256" key="5">
    <source>
        <dbReference type="PROSITE-ProRule" id="PRU00047"/>
    </source>
</evidence>
<dbReference type="Pfam" id="PF14223">
    <property type="entry name" value="Retrotran_gag_2"/>
    <property type="match status" value="1"/>
</dbReference>
<evidence type="ECO:0000259" key="7">
    <source>
        <dbReference type="PROSITE" id="PS50158"/>
    </source>
</evidence>
<dbReference type="SMART" id="SM00343">
    <property type="entry name" value="ZnF_C2HC"/>
    <property type="match status" value="1"/>
</dbReference>
<dbReference type="InterPro" id="IPR054722">
    <property type="entry name" value="PolX-like_BBD"/>
</dbReference>
<keyword evidence="5" id="KW-0863">Zinc-finger</keyword>
<feature type="domain" description="Integrase catalytic" evidence="8">
    <location>
        <begin position="478"/>
        <end position="654"/>
    </location>
</feature>
<evidence type="ECO:0000256" key="4">
    <source>
        <dbReference type="ARBA" id="ARBA00022801"/>
    </source>
</evidence>
<dbReference type="InterPro" id="IPR057670">
    <property type="entry name" value="SH3_retrovirus"/>
</dbReference>
<dbReference type="InterPro" id="IPR036875">
    <property type="entry name" value="Znf_CCHC_sf"/>
</dbReference>
<keyword evidence="5" id="KW-0862">Zinc</keyword>
<dbReference type="InterPro" id="IPR001584">
    <property type="entry name" value="Integrase_cat-core"/>
</dbReference>
<dbReference type="InterPro" id="IPR001878">
    <property type="entry name" value="Znf_CCHC"/>
</dbReference>
<feature type="region of interest" description="Disordered" evidence="6">
    <location>
        <begin position="209"/>
        <end position="250"/>
    </location>
</feature>
<accession>A0AAQ3XEH8</accession>
<dbReference type="GO" id="GO:0006508">
    <property type="term" value="P:proteolysis"/>
    <property type="evidence" value="ECO:0007669"/>
    <property type="project" value="UniProtKB-KW"/>
</dbReference>
<dbReference type="Pfam" id="PF00665">
    <property type="entry name" value="rve"/>
    <property type="match status" value="1"/>
</dbReference>
<dbReference type="InterPro" id="IPR036397">
    <property type="entry name" value="RNaseH_sf"/>
</dbReference>
<reference evidence="9 10" key="1">
    <citation type="submission" date="2024-02" db="EMBL/GenBank/DDBJ databases">
        <title>High-quality chromosome-scale genome assembly of Pensacola bahiagrass (Paspalum notatum Flugge var. saurae).</title>
        <authorList>
            <person name="Vega J.M."/>
            <person name="Podio M."/>
            <person name="Orjuela J."/>
            <person name="Siena L.A."/>
            <person name="Pessino S.C."/>
            <person name="Combes M.C."/>
            <person name="Mariac C."/>
            <person name="Albertini E."/>
            <person name="Pupilli F."/>
            <person name="Ortiz J.P.A."/>
            <person name="Leblanc O."/>
        </authorList>
    </citation>
    <scope>NUCLEOTIDE SEQUENCE [LARGE SCALE GENOMIC DNA]</scope>
    <source>
        <strain evidence="9">R1</strain>
        <tissue evidence="9">Leaf</tissue>
    </source>
</reference>
<dbReference type="Proteomes" id="UP001341281">
    <property type="component" value="Chromosome 09"/>
</dbReference>
<dbReference type="GO" id="GO:0004190">
    <property type="term" value="F:aspartic-type endopeptidase activity"/>
    <property type="evidence" value="ECO:0007669"/>
    <property type="project" value="UniProtKB-KW"/>
</dbReference>
<dbReference type="PANTHER" id="PTHR42648:SF27">
    <property type="entry name" value="RNA-DIRECTED DNA POLYMERASE"/>
    <property type="match status" value="1"/>
</dbReference>
<proteinExistence type="predicted"/>
<keyword evidence="3" id="KW-0064">Aspartyl protease</keyword>
<dbReference type="PROSITE" id="PS50994">
    <property type="entry name" value="INTEGRASE"/>
    <property type="match status" value="1"/>
</dbReference>
<keyword evidence="1" id="KW-0645">Protease</keyword>
<feature type="region of interest" description="Disordered" evidence="6">
    <location>
        <begin position="738"/>
        <end position="757"/>
    </location>
</feature>
<dbReference type="InterPro" id="IPR025724">
    <property type="entry name" value="GAG-pre-integrase_dom"/>
</dbReference>
<dbReference type="SUPFAM" id="SSF53098">
    <property type="entry name" value="Ribonuclease H-like"/>
    <property type="match status" value="1"/>
</dbReference>
<dbReference type="Pfam" id="PF22936">
    <property type="entry name" value="Pol_BBD"/>
    <property type="match status" value="1"/>
</dbReference>
<feature type="compositionally biased region" description="Basic and acidic residues" evidence="6">
    <location>
        <begin position="226"/>
        <end position="242"/>
    </location>
</feature>
<dbReference type="InterPro" id="IPR012337">
    <property type="entry name" value="RNaseH-like_sf"/>
</dbReference>
<evidence type="ECO:0000256" key="3">
    <source>
        <dbReference type="ARBA" id="ARBA00022750"/>
    </source>
</evidence>
<dbReference type="GO" id="GO:0003676">
    <property type="term" value="F:nucleic acid binding"/>
    <property type="evidence" value="ECO:0007669"/>
    <property type="project" value="InterPro"/>
</dbReference>
<dbReference type="Pfam" id="PF00098">
    <property type="entry name" value="zf-CCHC"/>
    <property type="match status" value="1"/>
</dbReference>
<keyword evidence="4" id="KW-0378">Hydrolase</keyword>
<feature type="compositionally biased region" description="Polar residues" evidence="6">
    <location>
        <begin position="741"/>
        <end position="752"/>
    </location>
</feature>
<dbReference type="GO" id="GO:0008270">
    <property type="term" value="F:zinc ion binding"/>
    <property type="evidence" value="ECO:0007669"/>
    <property type="project" value="UniProtKB-KW"/>
</dbReference>
<protein>
    <recommendedName>
        <fullName evidence="11">Polyprotein</fullName>
    </recommendedName>
</protein>
<evidence type="ECO:0008006" key="11">
    <source>
        <dbReference type="Google" id="ProtNLM"/>
    </source>
</evidence>
<dbReference type="InterPro" id="IPR043502">
    <property type="entry name" value="DNA/RNA_pol_sf"/>
</dbReference>
<dbReference type="Pfam" id="PF13976">
    <property type="entry name" value="gag_pre-integrs"/>
    <property type="match status" value="1"/>
</dbReference>
<evidence type="ECO:0000313" key="10">
    <source>
        <dbReference type="Proteomes" id="UP001341281"/>
    </source>
</evidence>
<feature type="domain" description="CCHC-type" evidence="7">
    <location>
        <begin position="251"/>
        <end position="267"/>
    </location>
</feature>
<evidence type="ECO:0000256" key="6">
    <source>
        <dbReference type="SAM" id="MobiDB-lite"/>
    </source>
</evidence>
<keyword evidence="10" id="KW-1185">Reference proteome</keyword>
<evidence type="ECO:0000313" key="9">
    <source>
        <dbReference type="EMBL" id="WVZ94856.1"/>
    </source>
</evidence>
<dbReference type="InterPro" id="IPR013103">
    <property type="entry name" value="RVT_2"/>
</dbReference>
<dbReference type="Gene3D" id="4.10.60.10">
    <property type="entry name" value="Zinc finger, CCHC-type"/>
    <property type="match status" value="1"/>
</dbReference>
<keyword evidence="2" id="KW-0479">Metal-binding</keyword>
<dbReference type="SUPFAM" id="SSF57756">
    <property type="entry name" value="Retrovirus zinc finger-like domains"/>
    <property type="match status" value="1"/>
</dbReference>
<dbReference type="Gene3D" id="3.30.420.10">
    <property type="entry name" value="Ribonuclease H-like superfamily/Ribonuclease H"/>
    <property type="match status" value="1"/>
</dbReference>
<dbReference type="SUPFAM" id="SSF56672">
    <property type="entry name" value="DNA/RNA polymerases"/>
    <property type="match status" value="1"/>
</dbReference>
<dbReference type="AlphaFoldDB" id="A0AAQ3XEH8"/>
<dbReference type="EMBL" id="CP144753">
    <property type="protein sequence ID" value="WVZ94856.1"/>
    <property type="molecule type" value="Genomic_DNA"/>
</dbReference>
<dbReference type="PROSITE" id="PS50158">
    <property type="entry name" value="ZF_CCHC"/>
    <property type="match status" value="1"/>
</dbReference>
<feature type="compositionally biased region" description="Basic residues" evidence="6">
    <location>
        <begin position="216"/>
        <end position="225"/>
    </location>
</feature>
<dbReference type="PANTHER" id="PTHR42648">
    <property type="entry name" value="TRANSPOSASE, PUTATIVE-RELATED"/>
    <property type="match status" value="1"/>
</dbReference>
<evidence type="ECO:0000256" key="1">
    <source>
        <dbReference type="ARBA" id="ARBA00022670"/>
    </source>
</evidence>
<dbReference type="Pfam" id="PF07727">
    <property type="entry name" value="RVT_2"/>
    <property type="match status" value="1"/>
</dbReference>
<name>A0AAQ3XEH8_PASNO</name>
<gene>
    <name evidence="9" type="ORF">U9M48_040693</name>
</gene>
<dbReference type="Pfam" id="PF25597">
    <property type="entry name" value="SH3_retrovirus"/>
    <property type="match status" value="1"/>
</dbReference>
<evidence type="ECO:0000256" key="2">
    <source>
        <dbReference type="ARBA" id="ARBA00022723"/>
    </source>
</evidence>
<dbReference type="InterPro" id="IPR039537">
    <property type="entry name" value="Retrotran_Ty1/copia-like"/>
</dbReference>